<keyword evidence="2" id="KW-1185">Reference proteome</keyword>
<evidence type="ECO:0000313" key="1">
    <source>
        <dbReference type="EMBL" id="AGE48174.1"/>
    </source>
</evidence>
<dbReference type="RefSeq" id="YP_007501135.1">
    <property type="nucleotide sequence ID" value="NC_020416.1"/>
</dbReference>
<sequence length="224" mass="25484">MVCFHWSRNIMKVKSKLIQLVKTAKLLLSLLKVYIFIYEKNMSKISFKKSKTVIEPELVPIETGDILNILIDLAGTKKYEIRVVGKTCFGEFPDAGRQNYIFGTVVGDPDAIVRVDFKDGILDYNGSDFFKVEHFSIVEYKGEELVFDPQKYTLCKVVNKKKFINVPVAVGDMLSKPSSSGYWKVVYVNDSCSAVVVENENTRKIEMINFKDEDALSAYGLFWG</sequence>
<name>M1H971_BPS16</name>
<evidence type="ECO:0000313" key="2">
    <source>
        <dbReference type="Proteomes" id="UP000011284"/>
    </source>
</evidence>
<dbReference type="OrthoDB" id="30296at10239"/>
<dbReference type="KEGG" id="vg:14675336"/>
<reference evidence="1 2" key="1">
    <citation type="journal article" date="2013" name="Mol. Microbiol.">
        <title>Long tail fibres of the novel broad-host-range T-even bacteriophage S16 specifically recognize Salmonella OmpC.</title>
        <authorList>
            <person name="Marti R."/>
            <person name="Zurfluh K."/>
            <person name="Hagens S."/>
            <person name="Pianezzi J."/>
            <person name="Klumpp J."/>
            <person name="Loessner M.J."/>
        </authorList>
    </citation>
    <scope>NUCLEOTIDE SEQUENCE [LARGE SCALE GENOMIC DNA]</scope>
</reference>
<organism evidence="1 2">
    <name type="scientific">Salmonella phage S16</name>
    <name type="common">Salmonella phage vB_SenM-S16</name>
    <dbReference type="NCBI Taxonomy" id="1087482"/>
    <lineage>
        <taxon>Viruses</taxon>
        <taxon>Duplodnaviria</taxon>
        <taxon>Heunggongvirae</taxon>
        <taxon>Uroviricota</taxon>
        <taxon>Caudoviricetes</taxon>
        <taxon>Pantevenvirales</taxon>
        <taxon>Straboviridae</taxon>
        <taxon>Tevenvirinae</taxon>
        <taxon>Gelderlandvirus</taxon>
        <taxon>Gelderlandvirus s16</taxon>
    </lineage>
</organism>
<dbReference type="Proteomes" id="UP000011284">
    <property type="component" value="Segment"/>
</dbReference>
<accession>M1H971</accession>
<dbReference type="GeneID" id="14675336"/>
<organismHost>
    <name type="scientific">Salmonella enterica</name>
    <name type="common">Salmonella choleraesuis</name>
    <dbReference type="NCBI Taxonomy" id="28901"/>
</organismHost>
<proteinExistence type="predicted"/>
<protein>
    <submittedName>
        <fullName evidence="1">Uncharacterized protein</fullName>
    </submittedName>
</protein>
<dbReference type="EMBL" id="HQ331142">
    <property type="protein sequence ID" value="AGE48174.1"/>
    <property type="molecule type" value="Genomic_DNA"/>
</dbReference>